<name>A0AAP9WD76_LEPIR</name>
<gene>
    <name evidence="1" type="ORF">Lepto782_11675</name>
</gene>
<accession>A0AAP9WD76</accession>
<reference evidence="1" key="1">
    <citation type="submission" date="2019-09" db="EMBL/GenBank/DDBJ databases">
        <title>Comparative Genomics of Leptospira interrogans Reveals Genome Plasticity - A Common Adaptive Strategy for Survival in Various Hosts.</title>
        <authorList>
            <person name="Ramli S.R."/>
            <person name="Bunk B."/>
            <person name="Goris M."/>
            <person name="Bhuju S."/>
            <person name="Jarek M."/>
            <person name="Sproer C."/>
            <person name="Mustakim S."/>
            <person name="Strommenger B."/>
            <person name="Pessler F."/>
        </authorList>
    </citation>
    <scope>NUCLEOTIDE SEQUENCE</scope>
    <source>
        <strain evidence="1">782</strain>
    </source>
</reference>
<dbReference type="EMBL" id="CP043884">
    <property type="protein sequence ID" value="QOI42857.1"/>
    <property type="molecule type" value="Genomic_DNA"/>
</dbReference>
<proteinExistence type="predicted"/>
<evidence type="ECO:0000313" key="1">
    <source>
        <dbReference type="EMBL" id="QOI42857.1"/>
    </source>
</evidence>
<organism evidence="1 2">
    <name type="scientific">Leptospira interrogans serovar Canicola</name>
    <dbReference type="NCBI Taxonomy" id="211880"/>
    <lineage>
        <taxon>Bacteria</taxon>
        <taxon>Pseudomonadati</taxon>
        <taxon>Spirochaetota</taxon>
        <taxon>Spirochaetia</taxon>
        <taxon>Leptospirales</taxon>
        <taxon>Leptospiraceae</taxon>
        <taxon>Leptospira</taxon>
    </lineage>
</organism>
<dbReference type="AlphaFoldDB" id="A0AAP9WD76"/>
<evidence type="ECO:0000313" key="2">
    <source>
        <dbReference type="Proteomes" id="UP000663124"/>
    </source>
</evidence>
<sequence length="71" mass="8255">MKMVNESERRLYSNRSFILKKIKIEELKTSSTAFAKSIGIFKIESWVSLSTGLLLKISYNQTPYFYGAIFH</sequence>
<protein>
    <submittedName>
        <fullName evidence="1">Uncharacterized protein</fullName>
    </submittedName>
</protein>
<dbReference type="Proteomes" id="UP000663124">
    <property type="component" value="Chromosome 1"/>
</dbReference>